<dbReference type="GeneID" id="30035464"/>
<organism evidence="1 2">
    <name type="scientific">Sugiyamaella lignohabitans</name>
    <dbReference type="NCBI Taxonomy" id="796027"/>
    <lineage>
        <taxon>Eukaryota</taxon>
        <taxon>Fungi</taxon>
        <taxon>Dikarya</taxon>
        <taxon>Ascomycota</taxon>
        <taxon>Saccharomycotina</taxon>
        <taxon>Dipodascomycetes</taxon>
        <taxon>Dipodascales</taxon>
        <taxon>Trichomonascaceae</taxon>
        <taxon>Sugiyamaella</taxon>
    </lineage>
</organism>
<dbReference type="InterPro" id="IPR039245">
    <property type="entry name" value="TYSND1/DEG15"/>
</dbReference>
<evidence type="ECO:0000313" key="2">
    <source>
        <dbReference type="Proteomes" id="UP000189580"/>
    </source>
</evidence>
<gene>
    <name evidence="1" type="ORF">AWJ20_3441</name>
</gene>
<sequence length="406" mass="43174">MHIIPTGIDGHPPIQIESAPFALVNPALFVSYLSKGLIGYVATAKGVGGIPHPVVALSDVNFLEGMEGGVVFLDRNNSLDSGKKILGMVLGSLKKNSGEGKMTMIVPWDLIASALGDLVKGIQEFVSPNFADLNEQNLNELHAPILSLKTSPTISSDISAAAPGSCSKGETLFSGVAAIVVTLGKLRMWGSGVLIDPVTIVTNLHVLGVNPKTITAWFSNSESVDVKVVGAPIDGVDMVFLRMEKPTAHRPLVISTDTPRGGDIVESIGYGIYYPHSMGGTFQPIRSRGIICRVLHMPLNNEYPSNVSKSVPAMIVSSAGCWNGSSGGAVIDSKSGHLIGIMASNGRSHRSGEIISDMAFVIPSNIINYGWSLLKASKTVQASSRVQQLWKLQPTHRSIYKRKSKL</sequence>
<dbReference type="OrthoDB" id="17845at2759"/>
<dbReference type="EMBL" id="CP014503">
    <property type="protein sequence ID" value="ANB15797.1"/>
    <property type="molecule type" value="Genomic_DNA"/>
</dbReference>
<dbReference type="Gene3D" id="2.40.10.120">
    <property type="match status" value="1"/>
</dbReference>
<dbReference type="SUPFAM" id="SSF50494">
    <property type="entry name" value="Trypsin-like serine proteases"/>
    <property type="match status" value="1"/>
</dbReference>
<dbReference type="GO" id="GO:0031998">
    <property type="term" value="P:regulation of fatty acid beta-oxidation"/>
    <property type="evidence" value="ECO:0007669"/>
    <property type="project" value="TreeGrafter"/>
</dbReference>
<dbReference type="RefSeq" id="XP_018738274.1">
    <property type="nucleotide sequence ID" value="XM_018880457.1"/>
</dbReference>
<accession>A0A161HNP3</accession>
<dbReference type="GO" id="GO:0016485">
    <property type="term" value="P:protein processing"/>
    <property type="evidence" value="ECO:0007669"/>
    <property type="project" value="InterPro"/>
</dbReference>
<protein>
    <submittedName>
        <fullName evidence="1">Uncharacterized protein</fullName>
    </submittedName>
</protein>
<evidence type="ECO:0000313" key="1">
    <source>
        <dbReference type="EMBL" id="ANB15797.1"/>
    </source>
</evidence>
<reference evidence="1 2" key="1">
    <citation type="submission" date="2016-02" db="EMBL/GenBank/DDBJ databases">
        <title>Complete genome sequence and transcriptome regulation of the pentose utilising yeast Sugiyamaella lignohabitans.</title>
        <authorList>
            <person name="Bellasio M."/>
            <person name="Peymann A."/>
            <person name="Valli M."/>
            <person name="Sipitzky M."/>
            <person name="Graf A."/>
            <person name="Sauer M."/>
            <person name="Marx H."/>
            <person name="Mattanovich D."/>
        </authorList>
    </citation>
    <scope>NUCLEOTIDE SEQUENCE [LARGE SCALE GENOMIC DNA]</scope>
    <source>
        <strain evidence="1 2">CBS 10342</strain>
    </source>
</reference>
<dbReference type="GO" id="GO:0004252">
    <property type="term" value="F:serine-type endopeptidase activity"/>
    <property type="evidence" value="ECO:0007669"/>
    <property type="project" value="InterPro"/>
</dbReference>
<dbReference type="Pfam" id="PF13365">
    <property type="entry name" value="Trypsin_2"/>
    <property type="match status" value="1"/>
</dbReference>
<proteinExistence type="predicted"/>
<dbReference type="Proteomes" id="UP000189580">
    <property type="component" value="Chromosome b"/>
</dbReference>
<dbReference type="InterPro" id="IPR009003">
    <property type="entry name" value="Peptidase_S1_PA"/>
</dbReference>
<dbReference type="PANTHER" id="PTHR21004">
    <property type="entry name" value="SERINE PROTEASE-RELATED"/>
    <property type="match status" value="1"/>
</dbReference>
<dbReference type="AlphaFoldDB" id="A0A161HNP3"/>
<name>A0A161HNP3_9ASCO</name>
<dbReference type="PANTHER" id="PTHR21004:SF0">
    <property type="entry name" value="PEROXISOMAL LEADER PEPTIDE-PROCESSING PROTEASE"/>
    <property type="match status" value="1"/>
</dbReference>
<dbReference type="GO" id="GO:0005777">
    <property type="term" value="C:peroxisome"/>
    <property type="evidence" value="ECO:0007669"/>
    <property type="project" value="InterPro"/>
</dbReference>
<keyword evidence="2" id="KW-1185">Reference proteome</keyword>
<dbReference type="KEGG" id="slb:AWJ20_3441"/>